<accession>A0AAX4NXJ4</accession>
<proteinExistence type="inferred from homology"/>
<sequence length="521" mass="60310">MGKKGKKSEKGNDPKPVEEPEPDEEERELLERELLINHLKLRLGATQTRGDELESENKDLHKEVDTQRSKLEDITQFLTKEIKEKETVITDLEQKVSDLEQTIENLKTDSRDEIGRLEEEKDQEIHELNAKINEYEDQLKNLKEFQERKNALEEELGELKTLVQRERKKHESKINDLERKAVQDKDKLKKEWQIKIKETRSNMMKLTDDHLKATTKRTIMENQQYYSELAYQSRQTEKLLQKNETLLSDNSGFKRRIELSVQTEDELAKKCNVYQNTVKSLYSKMVKETARRKEAEDLVHKLSQQLKEYEGENSTLKTEMVGKEGMLHTTKVHLENKIEEMEEYRMTRNELEAFLVASLEDCKKVAEGEVAPEDGEMAALPDRIKDYNAQQRQKLLQDILQKLDAEYEGGRGLRTSSTARSGSNIYMPSLSSSRPYSSNLQFLDGVISGNEAGDIFNVTSAQDKAAKSTVGIQTSALFTPEVEFFRQTIKGQERKWGNLAETLPLTHKDTRTYLRKAKAES</sequence>
<dbReference type="Proteomes" id="UP001472866">
    <property type="component" value="Chromosome 01"/>
</dbReference>
<evidence type="ECO:0000313" key="10">
    <source>
        <dbReference type="Proteomes" id="UP001472866"/>
    </source>
</evidence>
<feature type="compositionally biased region" description="Acidic residues" evidence="8">
    <location>
        <begin position="19"/>
        <end position="28"/>
    </location>
</feature>
<feature type="region of interest" description="Disordered" evidence="8">
    <location>
        <begin position="43"/>
        <end position="64"/>
    </location>
</feature>
<organism evidence="9 10">
    <name type="scientific">Chloropicon roscoffensis</name>
    <dbReference type="NCBI Taxonomy" id="1461544"/>
    <lineage>
        <taxon>Eukaryota</taxon>
        <taxon>Viridiplantae</taxon>
        <taxon>Chlorophyta</taxon>
        <taxon>Chloropicophyceae</taxon>
        <taxon>Chloropicales</taxon>
        <taxon>Chloropicaceae</taxon>
        <taxon>Chloropicon</taxon>
    </lineage>
</organism>
<evidence type="ECO:0000256" key="4">
    <source>
        <dbReference type="ARBA" id="ARBA00023054"/>
    </source>
</evidence>
<name>A0AAX4NXJ4_9CHLO</name>
<dbReference type="GO" id="GO:0008017">
    <property type="term" value="F:microtubule binding"/>
    <property type="evidence" value="ECO:0007669"/>
    <property type="project" value="TreeGrafter"/>
</dbReference>
<gene>
    <name evidence="9" type="ORF">HKI87_01g03940</name>
</gene>
<protein>
    <recommendedName>
        <fullName evidence="3">Cilia- and flagella-associated protein 157</fullName>
    </recommendedName>
</protein>
<keyword evidence="6" id="KW-0966">Cell projection</keyword>
<keyword evidence="5" id="KW-0969">Cilium</keyword>
<dbReference type="PANTHER" id="PTHR31954:SF1">
    <property type="entry name" value="CILIA- AND FLAGELLA-ASSOCIATED PROTEIN 157"/>
    <property type="match status" value="1"/>
</dbReference>
<evidence type="ECO:0000256" key="5">
    <source>
        <dbReference type="ARBA" id="ARBA00023069"/>
    </source>
</evidence>
<feature type="compositionally biased region" description="Basic and acidic residues" evidence="8">
    <location>
        <begin position="49"/>
        <end position="64"/>
    </location>
</feature>
<keyword evidence="10" id="KW-1185">Reference proteome</keyword>
<evidence type="ECO:0000256" key="7">
    <source>
        <dbReference type="SAM" id="Coils"/>
    </source>
</evidence>
<feature type="region of interest" description="Disordered" evidence="8">
    <location>
        <begin position="1"/>
        <end position="29"/>
    </location>
</feature>
<keyword evidence="4 7" id="KW-0175">Coiled coil</keyword>
<evidence type="ECO:0000256" key="3">
    <source>
        <dbReference type="ARBA" id="ARBA00014087"/>
    </source>
</evidence>
<comment type="similarity">
    <text evidence="2">Belongs to the CFAP157 family.</text>
</comment>
<reference evidence="9 10" key="1">
    <citation type="submission" date="2024-03" db="EMBL/GenBank/DDBJ databases">
        <title>Complete genome sequence of the green alga Chloropicon roscoffensis RCC1871.</title>
        <authorList>
            <person name="Lemieux C."/>
            <person name="Pombert J.-F."/>
            <person name="Otis C."/>
            <person name="Turmel M."/>
        </authorList>
    </citation>
    <scope>NUCLEOTIDE SEQUENCE [LARGE SCALE GENOMIC DNA]</scope>
    <source>
        <strain evidence="9 10">RCC1871</strain>
    </source>
</reference>
<dbReference type="PANTHER" id="PTHR31954">
    <property type="entry name" value="CILIA- AND FLAGELLA-ASSOCIATED PROTEIN 157"/>
    <property type="match status" value="1"/>
</dbReference>
<dbReference type="InterPro" id="IPR038844">
    <property type="entry name" value="CFAP157"/>
</dbReference>
<feature type="coiled-coil region" evidence="7">
    <location>
        <begin position="285"/>
        <end position="354"/>
    </location>
</feature>
<evidence type="ECO:0000256" key="6">
    <source>
        <dbReference type="ARBA" id="ARBA00023273"/>
    </source>
</evidence>
<dbReference type="AlphaFoldDB" id="A0AAX4NXJ4"/>
<feature type="compositionally biased region" description="Basic and acidic residues" evidence="8">
    <location>
        <begin position="8"/>
        <end position="18"/>
    </location>
</feature>
<keyword evidence="9" id="KW-0282">Flagellum</keyword>
<dbReference type="EMBL" id="CP151501">
    <property type="protein sequence ID" value="WZN58870.1"/>
    <property type="molecule type" value="Genomic_DNA"/>
</dbReference>
<dbReference type="GO" id="GO:0036064">
    <property type="term" value="C:ciliary basal body"/>
    <property type="evidence" value="ECO:0007669"/>
    <property type="project" value="TreeGrafter"/>
</dbReference>
<evidence type="ECO:0000313" key="9">
    <source>
        <dbReference type="EMBL" id="WZN58870.1"/>
    </source>
</evidence>
<dbReference type="Gene3D" id="1.10.287.1490">
    <property type="match status" value="1"/>
</dbReference>
<evidence type="ECO:0000256" key="1">
    <source>
        <dbReference type="ARBA" id="ARBA00004138"/>
    </source>
</evidence>
<comment type="subcellular location">
    <subcellularLocation>
        <location evidence="1">Cell projection</location>
        <location evidence="1">Cilium</location>
    </subcellularLocation>
</comment>
<evidence type="ECO:0000256" key="8">
    <source>
        <dbReference type="SAM" id="MobiDB-lite"/>
    </source>
</evidence>
<evidence type="ECO:0000256" key="2">
    <source>
        <dbReference type="ARBA" id="ARBA00010841"/>
    </source>
</evidence>